<dbReference type="Gene3D" id="3.30.870.10">
    <property type="entry name" value="Endonuclease Chain A"/>
    <property type="match status" value="1"/>
</dbReference>
<dbReference type="Pfam" id="PF00271">
    <property type="entry name" value="Helicase_C"/>
    <property type="match status" value="1"/>
</dbReference>
<dbReference type="SMART" id="SM00487">
    <property type="entry name" value="DEXDc"/>
    <property type="match status" value="1"/>
</dbReference>
<dbReference type="SUPFAM" id="SSF52540">
    <property type="entry name" value="P-loop containing nucleoside triphosphate hydrolases"/>
    <property type="match status" value="1"/>
</dbReference>
<dbReference type="Pfam" id="PF11907">
    <property type="entry name" value="DUF3427"/>
    <property type="match status" value="1"/>
</dbReference>
<evidence type="ECO:0000313" key="3">
    <source>
        <dbReference type="EMBL" id="GAA0371484.1"/>
    </source>
</evidence>
<dbReference type="InterPro" id="IPR021835">
    <property type="entry name" value="DUF3427"/>
</dbReference>
<dbReference type="InterPro" id="IPR058403">
    <property type="entry name" value="DUF8090"/>
</dbReference>
<keyword evidence="4" id="KW-1185">Reference proteome</keyword>
<dbReference type="Pfam" id="PF26350">
    <property type="entry name" value="DUF8090"/>
    <property type="match status" value="1"/>
</dbReference>
<dbReference type="EMBL" id="BAAACW010000164">
    <property type="protein sequence ID" value="GAA0371484.1"/>
    <property type="molecule type" value="Genomic_DNA"/>
</dbReference>
<feature type="domain" description="Helicase C-terminal" evidence="2">
    <location>
        <begin position="408"/>
        <end position="574"/>
    </location>
</feature>
<dbReference type="SMART" id="SM00490">
    <property type="entry name" value="HELICc"/>
    <property type="match status" value="1"/>
</dbReference>
<proteinExistence type="predicted"/>
<dbReference type="PANTHER" id="PTHR47396:SF1">
    <property type="entry name" value="ATP-DEPENDENT HELICASE IRC3-RELATED"/>
    <property type="match status" value="1"/>
</dbReference>
<dbReference type="InterPro" id="IPR050742">
    <property type="entry name" value="Helicase_Restrict-Modif_Enz"/>
</dbReference>
<reference evidence="3 4" key="1">
    <citation type="journal article" date="2019" name="Int. J. Syst. Evol. Microbiol.">
        <title>The Global Catalogue of Microorganisms (GCM) 10K type strain sequencing project: providing services to taxonomists for standard genome sequencing and annotation.</title>
        <authorList>
            <consortium name="The Broad Institute Genomics Platform"/>
            <consortium name="The Broad Institute Genome Sequencing Center for Infectious Disease"/>
            <person name="Wu L."/>
            <person name="Ma J."/>
        </authorList>
    </citation>
    <scope>NUCLEOTIDE SEQUENCE [LARGE SCALE GENOMIC DNA]</scope>
    <source>
        <strain evidence="3 4">JCM 12662</strain>
    </source>
</reference>
<sequence length="944" mass="110490">MYSLLTNTSRSTLYNELTQSLKECNRFFFNVAFINYSGLQLLLDALKTSEENNIKGHILTGTYLNFTDPQALRKLTEFKTIESRVFVTTAITGFHPKAYIFEYDTYYKVIVGSSNITQSALKSNIEWNLKIVTKETPSVEDESFISNVLDSFHEVWNRSEENNEEFLQAYEKFKAKNHEHVQEVSRSYIFKYNNSDRIIANEMQKQAVSNLEFLRKRGQSKALIVAATGTGKTYLSAFDVKKAKPNRVLFLAHQENILKKSLKSFEKVLYLQEGEAGLYSGSKKDTESRYLFSTIQMMNREYSSFASDSFDYIIIDEAHRAASPTYRKVMEYFKPQFLLGMTATPERTDGVNLHELFDHNVAVDIRLRDALKNDLLVPFHYFGITDIDSIDLSDVRPNDITTIAKKLMINQRVDFIIEKMEFYAQDGVERRGLGFCATIEHAEYMAREFNKRGIPSIILSGRDSVEAREQAIKRLEEKTDPLEFIFTVDIFNEGIDIPTVNIVLMLRPTQSPIIFTQQLGRGLRKAENKEFLTVLDFIGNHQSNFLLAIALHGSKVYDKDSLKTAVKRGFTNLPGSSHIQLDEISKERILEQLDKENFNSLEHLKNNYFEFKSSNNGQIVWYLEDYLYVDSAPDPTHFFVKAKNYLEFLSKVEKNNERLLAHLSDENWMSVLNYLSGMLPIKRIHEFVIIKVIMENNEVTFEDIKRECLKYLEETEDEIIIHAINRLLLEFADKRELKTYPRLIKEENGKWYATKLFRSIFENEEYHLFLTDVIQYGIQRYTKEFGHKNYGVPHFKLYEEYSMIDIAVLSNYEKTHSSFRGSGVLRNPEINHYFLFNDLHKDEDIESRLQYQDKFINRQVFQWESSNTTRLNSDRGKDLTHPQEREAVIHLFVRKFREIDRVVSKFIYIGTGTPTYYQNEKPIKIHYQLEEKIPKYLAEEFEVE</sequence>
<dbReference type="Pfam" id="PF04851">
    <property type="entry name" value="ResIII"/>
    <property type="match status" value="1"/>
</dbReference>
<comment type="caution">
    <text evidence="3">The sequence shown here is derived from an EMBL/GenBank/DDBJ whole genome shotgun (WGS) entry which is preliminary data.</text>
</comment>
<dbReference type="SUPFAM" id="SSF56024">
    <property type="entry name" value="Phospholipase D/nuclease"/>
    <property type="match status" value="1"/>
</dbReference>
<dbReference type="Pfam" id="PF13091">
    <property type="entry name" value="PLDc_2"/>
    <property type="match status" value="1"/>
</dbReference>
<dbReference type="InterPro" id="IPR025202">
    <property type="entry name" value="PLD-like_dom"/>
</dbReference>
<evidence type="ECO:0000259" key="2">
    <source>
        <dbReference type="PROSITE" id="PS51194"/>
    </source>
</evidence>
<dbReference type="InterPro" id="IPR006935">
    <property type="entry name" value="Helicase/UvrB_N"/>
</dbReference>
<dbReference type="PROSITE" id="PS51192">
    <property type="entry name" value="HELICASE_ATP_BIND_1"/>
    <property type="match status" value="1"/>
</dbReference>
<dbReference type="PROSITE" id="PS51194">
    <property type="entry name" value="HELICASE_CTER"/>
    <property type="match status" value="1"/>
</dbReference>
<dbReference type="CDD" id="cd18032">
    <property type="entry name" value="DEXHc_RE_I_III_res"/>
    <property type="match status" value="1"/>
</dbReference>
<dbReference type="Gene3D" id="3.40.50.300">
    <property type="entry name" value="P-loop containing nucleotide triphosphate hydrolases"/>
    <property type="match status" value="2"/>
</dbReference>
<dbReference type="InterPro" id="IPR001650">
    <property type="entry name" value="Helicase_C-like"/>
</dbReference>
<name>A0ABN0XSY6_9LACT</name>
<feature type="domain" description="Helicase ATP-binding" evidence="1">
    <location>
        <begin position="213"/>
        <end position="363"/>
    </location>
</feature>
<dbReference type="CDD" id="cd18799">
    <property type="entry name" value="SF2_C_EcoAI-like"/>
    <property type="match status" value="1"/>
</dbReference>
<evidence type="ECO:0000313" key="4">
    <source>
        <dbReference type="Proteomes" id="UP001501166"/>
    </source>
</evidence>
<dbReference type="CDD" id="cd09204">
    <property type="entry name" value="PLDc_N_DEXD_b2"/>
    <property type="match status" value="1"/>
</dbReference>
<dbReference type="PANTHER" id="PTHR47396">
    <property type="entry name" value="TYPE I RESTRICTION ENZYME ECOKI R PROTEIN"/>
    <property type="match status" value="1"/>
</dbReference>
<gene>
    <name evidence="3" type="ORF">GCM10008932_23500</name>
</gene>
<dbReference type="InterPro" id="IPR027417">
    <property type="entry name" value="P-loop_NTPase"/>
</dbReference>
<dbReference type="Proteomes" id="UP001501166">
    <property type="component" value="Unassembled WGS sequence"/>
</dbReference>
<accession>A0ABN0XSY6</accession>
<dbReference type="InterPro" id="IPR014001">
    <property type="entry name" value="Helicase_ATP-bd"/>
</dbReference>
<organism evidence="3 4">
    <name type="scientific">Alkalibacterium iburiense</name>
    <dbReference type="NCBI Taxonomy" id="290589"/>
    <lineage>
        <taxon>Bacteria</taxon>
        <taxon>Bacillati</taxon>
        <taxon>Bacillota</taxon>
        <taxon>Bacilli</taxon>
        <taxon>Lactobacillales</taxon>
        <taxon>Carnobacteriaceae</taxon>
        <taxon>Alkalibacterium</taxon>
    </lineage>
</organism>
<evidence type="ECO:0000259" key="1">
    <source>
        <dbReference type="PROSITE" id="PS51192"/>
    </source>
</evidence>
<protein>
    <submittedName>
        <fullName evidence="3">DUF3427 domain-containing protein</fullName>
    </submittedName>
</protein>